<reference evidence="2" key="1">
    <citation type="submission" date="2021-04" db="EMBL/GenBank/DDBJ databases">
        <title>Sinoanaerobacter chloroacetimidivorans sp. nov., an obligate anaerobic bacterium isolated from anaerobic sludge.</title>
        <authorList>
            <person name="Bao Y."/>
        </authorList>
    </citation>
    <scope>NUCLEOTIDE SEQUENCE</scope>
    <source>
        <strain evidence="2">BAD-6</strain>
    </source>
</reference>
<comment type="caution">
    <text evidence="2">The sequence shown here is derived from an EMBL/GenBank/DDBJ whole genome shotgun (WGS) entry which is preliminary data.</text>
</comment>
<dbReference type="Proteomes" id="UP000675664">
    <property type="component" value="Unassembled WGS sequence"/>
</dbReference>
<evidence type="ECO:0000256" key="1">
    <source>
        <dbReference type="SAM" id="Coils"/>
    </source>
</evidence>
<dbReference type="RefSeq" id="WP_227020147.1">
    <property type="nucleotide sequence ID" value="NZ_JAGSND010000019.1"/>
</dbReference>
<name>A0A8J7W6Q1_9FIRM</name>
<proteinExistence type="predicted"/>
<accession>A0A8J7W6Q1</accession>
<evidence type="ECO:0000313" key="3">
    <source>
        <dbReference type="Proteomes" id="UP000675664"/>
    </source>
</evidence>
<keyword evidence="3" id="KW-1185">Reference proteome</keyword>
<gene>
    <name evidence="2" type="ORF">KCX82_19205</name>
</gene>
<dbReference type="EMBL" id="JAGSND010000019">
    <property type="protein sequence ID" value="MBR0600016.1"/>
    <property type="molecule type" value="Genomic_DNA"/>
</dbReference>
<evidence type="ECO:0000313" key="2">
    <source>
        <dbReference type="EMBL" id="MBR0600016.1"/>
    </source>
</evidence>
<keyword evidence="1" id="KW-0175">Coiled coil</keyword>
<protein>
    <submittedName>
        <fullName evidence="2">Uncharacterized protein</fullName>
    </submittedName>
</protein>
<dbReference type="AlphaFoldDB" id="A0A8J7W6Q1"/>
<sequence length="345" mass="40054">MALNKLDSGNNHDMNIVELLRVKTEEADMDAYLKTSFGGYTKQSVLEYLSILRKNQQIMSETFYKNQQTLYEEKEKVRKNNESLQIKLDKLDTEYQNLCEAMMTFKLENKEFTVQDIIALKNHIAALEEELKRSRDTKANLEKKIDFMDQANHDLMIKLEQSNLETEAQKEMLIAEKMESKKLRDMVSDLSSRLETERDEIKYWKALQTEGQVAQLTAKVNELTEQLSVQTDLIAKQNTDRMMREQAMESLTAEVAALKSTIRALTESLENINIQNDKLIQSNKTLTIQMEEEYKKTMNLIQEKSDITIDKLIALKKLSEAESKISMLEVQLNKGKKMEEINSIK</sequence>
<organism evidence="2 3">
    <name type="scientific">Sinanaerobacter chloroacetimidivorans</name>
    <dbReference type="NCBI Taxonomy" id="2818044"/>
    <lineage>
        <taxon>Bacteria</taxon>
        <taxon>Bacillati</taxon>
        <taxon>Bacillota</taxon>
        <taxon>Clostridia</taxon>
        <taxon>Peptostreptococcales</taxon>
        <taxon>Anaerovoracaceae</taxon>
        <taxon>Sinanaerobacter</taxon>
    </lineage>
</organism>
<reference evidence="2" key="2">
    <citation type="submission" date="2021-04" db="EMBL/GenBank/DDBJ databases">
        <authorList>
            <person name="Liu J."/>
        </authorList>
    </citation>
    <scope>NUCLEOTIDE SEQUENCE</scope>
    <source>
        <strain evidence="2">BAD-6</strain>
    </source>
</reference>
<feature type="coiled-coil region" evidence="1">
    <location>
        <begin position="67"/>
        <end position="282"/>
    </location>
</feature>